<name>A0AAV5G9P2_9BASI</name>
<dbReference type="InterPro" id="IPR037196">
    <property type="entry name" value="HSP90_C"/>
</dbReference>
<comment type="similarity">
    <text evidence="2">Belongs to the heat shock protein 90 family.</text>
</comment>
<dbReference type="FunFam" id="3.30.230.80:FF:000001">
    <property type="entry name" value="Heat shock protein 90 alpha"/>
    <property type="match status" value="1"/>
</dbReference>
<dbReference type="GO" id="GO:0005524">
    <property type="term" value="F:ATP binding"/>
    <property type="evidence" value="ECO:0007669"/>
    <property type="project" value="UniProtKB-KW"/>
</dbReference>
<dbReference type="EMBL" id="BQKY01000004">
    <property type="protein sequence ID" value="GJN89255.1"/>
    <property type="molecule type" value="Genomic_DNA"/>
</dbReference>
<evidence type="ECO:0000313" key="9">
    <source>
        <dbReference type="Proteomes" id="UP001342314"/>
    </source>
</evidence>
<dbReference type="Gene3D" id="3.40.50.11260">
    <property type="match status" value="1"/>
</dbReference>
<evidence type="ECO:0000313" key="8">
    <source>
        <dbReference type="EMBL" id="GJN89255.1"/>
    </source>
</evidence>
<evidence type="ECO:0000256" key="4">
    <source>
        <dbReference type="ARBA" id="ARBA00022741"/>
    </source>
</evidence>
<dbReference type="GO" id="GO:0005737">
    <property type="term" value="C:cytoplasm"/>
    <property type="evidence" value="ECO:0007669"/>
    <property type="project" value="UniProtKB-SubCell"/>
</dbReference>
<accession>A0AAV5G9P2</accession>
<evidence type="ECO:0000256" key="6">
    <source>
        <dbReference type="ARBA" id="ARBA00023186"/>
    </source>
</evidence>
<dbReference type="InterPro" id="IPR001404">
    <property type="entry name" value="Hsp90_fam"/>
</dbReference>
<organism evidence="8 9">
    <name type="scientific">Rhodotorula paludigena</name>
    <dbReference type="NCBI Taxonomy" id="86838"/>
    <lineage>
        <taxon>Eukaryota</taxon>
        <taxon>Fungi</taxon>
        <taxon>Dikarya</taxon>
        <taxon>Basidiomycota</taxon>
        <taxon>Pucciniomycotina</taxon>
        <taxon>Microbotryomycetes</taxon>
        <taxon>Sporidiobolales</taxon>
        <taxon>Sporidiobolaceae</taxon>
        <taxon>Rhodotorula</taxon>
    </lineage>
</organism>
<evidence type="ECO:0000256" key="7">
    <source>
        <dbReference type="SAM" id="MobiDB-lite"/>
    </source>
</evidence>
<evidence type="ECO:0000256" key="1">
    <source>
        <dbReference type="ARBA" id="ARBA00004496"/>
    </source>
</evidence>
<evidence type="ECO:0008006" key="10">
    <source>
        <dbReference type="Google" id="ProtNLM"/>
    </source>
</evidence>
<reference evidence="8 9" key="1">
    <citation type="submission" date="2021-12" db="EMBL/GenBank/DDBJ databases">
        <title>High titer production of polyol ester of fatty acids by Rhodotorula paludigena BS15 towards product separation-free biomass refinery.</title>
        <authorList>
            <person name="Mano J."/>
            <person name="Ono H."/>
            <person name="Tanaka T."/>
            <person name="Naito K."/>
            <person name="Sushida H."/>
            <person name="Ike M."/>
            <person name="Tokuyasu K."/>
            <person name="Kitaoka M."/>
        </authorList>
    </citation>
    <scope>NUCLEOTIDE SEQUENCE [LARGE SCALE GENOMIC DNA]</scope>
    <source>
        <strain evidence="8 9">BS15</strain>
    </source>
</reference>
<keyword evidence="5" id="KW-0067">ATP-binding</keyword>
<dbReference type="Proteomes" id="UP001342314">
    <property type="component" value="Unassembled WGS sequence"/>
</dbReference>
<gene>
    <name evidence="8" type="ORF">Rhopal_002234-T1</name>
</gene>
<dbReference type="GO" id="GO:0016887">
    <property type="term" value="F:ATP hydrolysis activity"/>
    <property type="evidence" value="ECO:0007669"/>
    <property type="project" value="InterPro"/>
</dbReference>
<evidence type="ECO:0000256" key="2">
    <source>
        <dbReference type="ARBA" id="ARBA00008239"/>
    </source>
</evidence>
<evidence type="ECO:0000256" key="3">
    <source>
        <dbReference type="ARBA" id="ARBA00022490"/>
    </source>
</evidence>
<comment type="caution">
    <text evidence="8">The sequence shown here is derived from an EMBL/GenBank/DDBJ whole genome shotgun (WGS) entry which is preliminary data.</text>
</comment>
<keyword evidence="3" id="KW-0963">Cytoplasm</keyword>
<dbReference type="SUPFAM" id="SSF54211">
    <property type="entry name" value="Ribosomal protein S5 domain 2-like"/>
    <property type="match status" value="1"/>
</dbReference>
<feature type="region of interest" description="Disordered" evidence="7">
    <location>
        <begin position="473"/>
        <end position="494"/>
    </location>
</feature>
<comment type="subcellular location">
    <subcellularLocation>
        <location evidence="1">Cytoplasm</location>
    </subcellularLocation>
</comment>
<dbReference type="GO" id="GO:0140662">
    <property type="term" value="F:ATP-dependent protein folding chaperone"/>
    <property type="evidence" value="ECO:0007669"/>
    <property type="project" value="InterPro"/>
</dbReference>
<keyword evidence="9" id="KW-1185">Reference proteome</keyword>
<dbReference type="PROSITE" id="PS51257">
    <property type="entry name" value="PROKAR_LIPOPROTEIN"/>
    <property type="match status" value="1"/>
</dbReference>
<evidence type="ECO:0000256" key="5">
    <source>
        <dbReference type="ARBA" id="ARBA00022840"/>
    </source>
</evidence>
<dbReference type="Gene3D" id="3.30.230.80">
    <property type="match status" value="1"/>
</dbReference>
<keyword evidence="4" id="KW-0547">Nucleotide-binding</keyword>
<dbReference type="FunFam" id="1.20.120.790:FF:000001">
    <property type="entry name" value="Heat shock protein 90 alpha"/>
    <property type="match status" value="1"/>
</dbReference>
<dbReference type="InterPro" id="IPR020568">
    <property type="entry name" value="Ribosomal_Su5_D2-typ_SF"/>
</dbReference>
<dbReference type="PANTHER" id="PTHR11528">
    <property type="entry name" value="HEAT SHOCK PROTEIN 90 FAMILY MEMBER"/>
    <property type="match status" value="1"/>
</dbReference>
<dbReference type="FunFam" id="3.40.50.11260:FF:000001">
    <property type="entry name" value="Heat shock protein 90 alpha"/>
    <property type="match status" value="1"/>
</dbReference>
<dbReference type="AlphaFoldDB" id="A0AAV5G9P2"/>
<keyword evidence="6" id="KW-0143">Chaperone</keyword>
<dbReference type="GO" id="GO:0051082">
    <property type="term" value="F:unfolded protein binding"/>
    <property type="evidence" value="ECO:0007669"/>
    <property type="project" value="InterPro"/>
</dbReference>
<dbReference type="SUPFAM" id="SSF110942">
    <property type="entry name" value="HSP90 C-terminal domain"/>
    <property type="match status" value="1"/>
</dbReference>
<protein>
    <recommendedName>
        <fullName evidence="10">Heat shock protein 90</fullName>
    </recommendedName>
</protein>
<proteinExistence type="inferred from homology"/>
<dbReference type="Pfam" id="PF00183">
    <property type="entry name" value="HSP90"/>
    <property type="match status" value="1"/>
</dbReference>
<sequence>MINKGDVITDIVSLVNSIGASCSNSCDGETLRSPTATSAATASPFAVDEKLKRRDTLLHNKMAVPQVEHTMRDHRPEQLTAELFAYDWEDHLAVKHFSVEGQLEFKAILFIPKRAPFDLFESKKKRNNIKFYVRRVFIMDDCEDLIPEYLNFIKGIVDSEDLPLNISRETLQQNKILKVIRKNLVKKAVEMIQDIAEDKDHFAKFYAAFGKNIKLGIREDPQNRSKLAEFLRFHSTKSGDEMTSLKDYITRMPEHQKNIYYLTGESLNSTRDSPFLEIFKKKGFEVLLMVDPIDEYATTQLKEFEDKKLVCVSKDGLELEETDEEKAAREEEAKQFEDLTRTMKEILGDRVEKVAISNRIADSPCVLVTGQFGWSANMERIMKAQALRDSSMSSYMQSKKTLEINPANPIVRELKNKVQADAADKAVRDLVVLLHETALLTSGFSLDQPTDFAARIHSMIALGLSIDTDYAEEPAASQESGDVPAPLETAGASSEHLDITTAEGAAPLFQVLRQIVGIVLRFSRTGDLDIVTYLAPVFRLD</sequence>
<dbReference type="Gene3D" id="1.20.120.790">
    <property type="entry name" value="Heat shock protein 90, C-terminal domain"/>
    <property type="match status" value="1"/>
</dbReference>